<evidence type="ECO:0000256" key="3">
    <source>
        <dbReference type="ARBA" id="ARBA00023274"/>
    </source>
</evidence>
<reference evidence="6" key="2">
    <citation type="submission" date="2015-01" db="EMBL/GenBank/DDBJ databases">
        <title>Evolutionary Origins and Diversification of the Mycorrhizal Mutualists.</title>
        <authorList>
            <consortium name="DOE Joint Genome Institute"/>
            <consortium name="Mycorrhizal Genomics Consortium"/>
            <person name="Kohler A."/>
            <person name="Kuo A."/>
            <person name="Nagy L.G."/>
            <person name="Floudas D."/>
            <person name="Copeland A."/>
            <person name="Barry K.W."/>
            <person name="Cichocki N."/>
            <person name="Veneault-Fourrey C."/>
            <person name="LaButti K."/>
            <person name="Lindquist E.A."/>
            <person name="Lipzen A."/>
            <person name="Lundell T."/>
            <person name="Morin E."/>
            <person name="Murat C."/>
            <person name="Riley R."/>
            <person name="Ohm R."/>
            <person name="Sun H."/>
            <person name="Tunlid A."/>
            <person name="Henrissat B."/>
            <person name="Grigoriev I.V."/>
            <person name="Hibbett D.S."/>
            <person name="Martin F."/>
        </authorList>
    </citation>
    <scope>NUCLEOTIDE SEQUENCE [LARGE SCALE GENOMIC DNA]</scope>
    <source>
        <strain evidence="6">Foug A</strain>
    </source>
</reference>
<evidence type="ECO:0000313" key="6">
    <source>
        <dbReference type="Proteomes" id="UP000053989"/>
    </source>
</evidence>
<dbReference type="GO" id="GO:0003735">
    <property type="term" value="F:structural constituent of ribosome"/>
    <property type="evidence" value="ECO:0007669"/>
    <property type="project" value="InterPro"/>
</dbReference>
<evidence type="ECO:0000256" key="4">
    <source>
        <dbReference type="ARBA" id="ARBA00035264"/>
    </source>
</evidence>
<evidence type="ECO:0000313" key="5">
    <source>
        <dbReference type="EMBL" id="KIM68841.1"/>
    </source>
</evidence>
<organism evidence="5 6">
    <name type="scientific">Scleroderma citrinum Foug A</name>
    <dbReference type="NCBI Taxonomy" id="1036808"/>
    <lineage>
        <taxon>Eukaryota</taxon>
        <taxon>Fungi</taxon>
        <taxon>Dikarya</taxon>
        <taxon>Basidiomycota</taxon>
        <taxon>Agaricomycotina</taxon>
        <taxon>Agaricomycetes</taxon>
        <taxon>Agaricomycetidae</taxon>
        <taxon>Boletales</taxon>
        <taxon>Sclerodermatineae</taxon>
        <taxon>Sclerodermataceae</taxon>
        <taxon>Scleroderma</taxon>
    </lineage>
</organism>
<dbReference type="Proteomes" id="UP000053989">
    <property type="component" value="Unassembled WGS sequence"/>
</dbReference>
<comment type="similarity">
    <text evidence="1">Belongs to the bacterial ribosomal protein bS18 family.</text>
</comment>
<dbReference type="STRING" id="1036808.A0A0C3ELP8"/>
<accession>A0A0C3ELP8</accession>
<sequence>MLLSGVFARRSTPWQITARRFVSDYSSVQQDHNTLSKIMREEADKARAQETADTSISWQQQQGARRTFAPGLFIRPYYWSHEHRFEKRKHRLTLSPVGPGKREARERDVLRHFGIDPVYETSNTTLLASFISEMGKIKSRIETGVTTKTQRRIGKAIRRAKMMGILPQLSNPRIGPRPL</sequence>
<reference evidence="5 6" key="1">
    <citation type="submission" date="2014-04" db="EMBL/GenBank/DDBJ databases">
        <authorList>
            <consortium name="DOE Joint Genome Institute"/>
            <person name="Kuo A."/>
            <person name="Kohler A."/>
            <person name="Nagy L.G."/>
            <person name="Floudas D."/>
            <person name="Copeland A."/>
            <person name="Barry K.W."/>
            <person name="Cichocki N."/>
            <person name="Veneault-Fourrey C."/>
            <person name="LaButti K."/>
            <person name="Lindquist E.A."/>
            <person name="Lipzen A."/>
            <person name="Lundell T."/>
            <person name="Morin E."/>
            <person name="Murat C."/>
            <person name="Sun H."/>
            <person name="Tunlid A."/>
            <person name="Henrissat B."/>
            <person name="Grigoriev I.V."/>
            <person name="Hibbett D.S."/>
            <person name="Martin F."/>
            <person name="Nordberg H.P."/>
            <person name="Cantor M.N."/>
            <person name="Hua S.X."/>
        </authorList>
    </citation>
    <scope>NUCLEOTIDE SEQUENCE [LARGE SCALE GENOMIC DNA]</scope>
    <source>
        <strain evidence="5 6">Foug A</strain>
    </source>
</reference>
<dbReference type="InterPro" id="IPR036870">
    <property type="entry name" value="Ribosomal_bS18_sf"/>
</dbReference>
<keyword evidence="6" id="KW-1185">Reference proteome</keyword>
<dbReference type="InterPro" id="IPR001648">
    <property type="entry name" value="Ribosomal_bS18"/>
</dbReference>
<evidence type="ECO:0000256" key="2">
    <source>
        <dbReference type="ARBA" id="ARBA00022980"/>
    </source>
</evidence>
<dbReference type="Pfam" id="PF01084">
    <property type="entry name" value="Ribosomal_S18"/>
    <property type="match status" value="1"/>
</dbReference>
<dbReference type="GO" id="GO:0032543">
    <property type="term" value="P:mitochondrial translation"/>
    <property type="evidence" value="ECO:0007669"/>
    <property type="project" value="TreeGrafter"/>
</dbReference>
<gene>
    <name evidence="5" type="ORF">SCLCIDRAFT_1209045</name>
</gene>
<dbReference type="PANTHER" id="PTHR13479">
    <property type="entry name" value="30S RIBOSOMAL PROTEIN S18"/>
    <property type="match status" value="1"/>
</dbReference>
<dbReference type="PRINTS" id="PR00974">
    <property type="entry name" value="RIBOSOMALS18"/>
</dbReference>
<keyword evidence="2" id="KW-0689">Ribosomal protein</keyword>
<dbReference type="InParanoid" id="A0A0C3ELP8"/>
<dbReference type="SUPFAM" id="SSF46911">
    <property type="entry name" value="Ribosomal protein S18"/>
    <property type="match status" value="1"/>
</dbReference>
<dbReference type="EMBL" id="KN822008">
    <property type="protein sequence ID" value="KIM68841.1"/>
    <property type="molecule type" value="Genomic_DNA"/>
</dbReference>
<dbReference type="OrthoDB" id="21463at2759"/>
<dbReference type="AlphaFoldDB" id="A0A0C3ELP8"/>
<dbReference type="HOGENOM" id="CLU_110814_1_0_1"/>
<evidence type="ECO:0000256" key="1">
    <source>
        <dbReference type="ARBA" id="ARBA00005589"/>
    </source>
</evidence>
<name>A0A0C3ELP8_9AGAM</name>
<proteinExistence type="inferred from homology"/>
<protein>
    <recommendedName>
        <fullName evidence="4">Small ribosomal subunit protein bS18m</fullName>
    </recommendedName>
</protein>
<dbReference type="PANTHER" id="PTHR13479:SF40">
    <property type="entry name" value="SMALL RIBOSOMAL SUBUNIT PROTEIN BS18M"/>
    <property type="match status" value="1"/>
</dbReference>
<keyword evidence="3" id="KW-0687">Ribonucleoprotein</keyword>
<dbReference type="GO" id="GO:0070181">
    <property type="term" value="F:small ribosomal subunit rRNA binding"/>
    <property type="evidence" value="ECO:0007669"/>
    <property type="project" value="TreeGrafter"/>
</dbReference>
<dbReference type="Gene3D" id="4.10.640.10">
    <property type="entry name" value="Ribosomal protein S18"/>
    <property type="match status" value="1"/>
</dbReference>
<dbReference type="GO" id="GO:0005763">
    <property type="term" value="C:mitochondrial small ribosomal subunit"/>
    <property type="evidence" value="ECO:0007669"/>
    <property type="project" value="TreeGrafter"/>
</dbReference>